<dbReference type="EMBL" id="JARKIK010000028">
    <property type="protein sequence ID" value="KAK8742354.1"/>
    <property type="molecule type" value="Genomic_DNA"/>
</dbReference>
<accession>A0AAW0XRT0</accession>
<dbReference type="AlphaFoldDB" id="A0AAW0XRT0"/>
<dbReference type="GO" id="GO:0016020">
    <property type="term" value="C:membrane"/>
    <property type="evidence" value="ECO:0007669"/>
    <property type="project" value="GOC"/>
</dbReference>
<feature type="transmembrane region" description="Helical" evidence="7">
    <location>
        <begin position="36"/>
        <end position="54"/>
    </location>
</feature>
<evidence type="ECO:0000313" key="9">
    <source>
        <dbReference type="EMBL" id="KAK8742354.1"/>
    </source>
</evidence>
<evidence type="ECO:0000256" key="3">
    <source>
        <dbReference type="ARBA" id="ARBA00022989"/>
    </source>
</evidence>
<evidence type="ECO:0000256" key="7">
    <source>
        <dbReference type="SAM" id="Phobius"/>
    </source>
</evidence>
<comment type="subcellular location">
    <subcellularLocation>
        <location evidence="1">Endomembrane system</location>
        <topology evidence="1">Multi-pass membrane protein</topology>
    </subcellularLocation>
</comment>
<comment type="caution">
    <text evidence="9">The sequence shown here is derived from an EMBL/GenBank/DDBJ whole genome shotgun (WGS) entry which is preliminary data.</text>
</comment>
<dbReference type="GO" id="GO:0050479">
    <property type="term" value="F:glyceryl-ether monooxygenase activity"/>
    <property type="evidence" value="ECO:0007669"/>
    <property type="project" value="TreeGrafter"/>
</dbReference>
<keyword evidence="4" id="KW-0560">Oxidoreductase</keyword>
<proteinExistence type="predicted"/>
<evidence type="ECO:0000256" key="4">
    <source>
        <dbReference type="ARBA" id="ARBA00023002"/>
    </source>
</evidence>
<gene>
    <name evidence="9" type="ORF">OTU49_001823</name>
</gene>
<feature type="transmembrane region" description="Helical" evidence="7">
    <location>
        <begin position="66"/>
        <end position="85"/>
    </location>
</feature>
<protein>
    <recommendedName>
        <fullName evidence="8">Fatty acid hydroxylase domain-containing protein</fullName>
    </recommendedName>
</protein>
<reference evidence="9 10" key="1">
    <citation type="journal article" date="2024" name="BMC Genomics">
        <title>Genome assembly of redclaw crayfish (Cherax quadricarinatus) provides insights into its immune adaptation and hypoxia tolerance.</title>
        <authorList>
            <person name="Liu Z."/>
            <person name="Zheng J."/>
            <person name="Li H."/>
            <person name="Fang K."/>
            <person name="Wang S."/>
            <person name="He J."/>
            <person name="Zhou D."/>
            <person name="Weng S."/>
            <person name="Chi M."/>
            <person name="Gu Z."/>
            <person name="He J."/>
            <person name="Li F."/>
            <person name="Wang M."/>
        </authorList>
    </citation>
    <scope>NUCLEOTIDE SEQUENCE [LARGE SCALE GENOMIC DNA]</scope>
    <source>
        <strain evidence="9">ZL_2023a</strain>
    </source>
</reference>
<dbReference type="InterPro" id="IPR051689">
    <property type="entry name" value="Sterol_desaturase/TMEM195"/>
</dbReference>
<keyword evidence="5" id="KW-0443">Lipid metabolism</keyword>
<dbReference type="PANTHER" id="PTHR21624:SF1">
    <property type="entry name" value="ALKYLGLYCEROL MONOOXYGENASE"/>
    <property type="match status" value="1"/>
</dbReference>
<dbReference type="Pfam" id="PF04116">
    <property type="entry name" value="FA_hydroxylase"/>
    <property type="match status" value="1"/>
</dbReference>
<feature type="domain" description="Fatty acid hydroxylase" evidence="8">
    <location>
        <begin position="108"/>
        <end position="240"/>
    </location>
</feature>
<dbReference type="PANTHER" id="PTHR21624">
    <property type="entry name" value="STEROL DESATURASE-RELATED PROTEIN"/>
    <property type="match status" value="1"/>
</dbReference>
<sequence>MERSLLQRVGTLLYLVHPNTTTFSSVDQVPNYIHEAVPFFVFFFVLELTLHYLWGKPQRLNEATTSLGIGILHEATGFISSWVVLLGYDWLYQYRLWDLPWDSPYTWFGAFILVDFCFYWIHRANHELNILWAVHQIHHSDEDFNFATAVRLSVLQRVAHFGFYHPLALIGFPLPTVSVHIAFNYLFQFWVHTKYIGSLGPIGWVFMTPSFHRVHHGANKWCLDKNYGSVFVIWDRIFGTFEPEKDNEEIVYGLTKQPQTHNALWHEVYYFVEVYRKARSMTTWGDSLKALFYGPGWAPGLPRLGDPSTFIDVKAPRIKYNPRISQGMLLYIASHMTLTFLAQQLMVAKYMGSLGIMLSMLIFIFVSVGVLTAMFDGWVWAPLAEAVRCAAFVACYFSITQITAIPVVDTGLLVYFTTSCLFWTTKGVNDMIFRLSTKKMK</sequence>
<dbReference type="GO" id="GO:0006643">
    <property type="term" value="P:membrane lipid metabolic process"/>
    <property type="evidence" value="ECO:0007669"/>
    <property type="project" value="TreeGrafter"/>
</dbReference>
<evidence type="ECO:0000256" key="5">
    <source>
        <dbReference type="ARBA" id="ARBA00023098"/>
    </source>
</evidence>
<evidence type="ECO:0000259" key="8">
    <source>
        <dbReference type="Pfam" id="PF04116"/>
    </source>
</evidence>
<keyword evidence="6 7" id="KW-0472">Membrane</keyword>
<feature type="transmembrane region" description="Helical" evidence="7">
    <location>
        <begin position="354"/>
        <end position="375"/>
    </location>
</feature>
<feature type="transmembrane region" description="Helical" evidence="7">
    <location>
        <begin position="105"/>
        <end position="121"/>
    </location>
</feature>
<dbReference type="GO" id="GO:0005506">
    <property type="term" value="F:iron ion binding"/>
    <property type="evidence" value="ECO:0007669"/>
    <property type="project" value="InterPro"/>
</dbReference>
<dbReference type="InterPro" id="IPR006694">
    <property type="entry name" value="Fatty_acid_hydroxylase"/>
</dbReference>
<keyword evidence="2 7" id="KW-0812">Transmembrane</keyword>
<evidence type="ECO:0000256" key="6">
    <source>
        <dbReference type="ARBA" id="ARBA00023136"/>
    </source>
</evidence>
<feature type="transmembrane region" description="Helical" evidence="7">
    <location>
        <begin position="413"/>
        <end position="433"/>
    </location>
</feature>
<keyword evidence="3 7" id="KW-1133">Transmembrane helix</keyword>
<organism evidence="9 10">
    <name type="scientific">Cherax quadricarinatus</name>
    <name type="common">Australian red claw crayfish</name>
    <dbReference type="NCBI Taxonomy" id="27406"/>
    <lineage>
        <taxon>Eukaryota</taxon>
        <taxon>Metazoa</taxon>
        <taxon>Ecdysozoa</taxon>
        <taxon>Arthropoda</taxon>
        <taxon>Crustacea</taxon>
        <taxon>Multicrustacea</taxon>
        <taxon>Malacostraca</taxon>
        <taxon>Eumalacostraca</taxon>
        <taxon>Eucarida</taxon>
        <taxon>Decapoda</taxon>
        <taxon>Pleocyemata</taxon>
        <taxon>Astacidea</taxon>
        <taxon>Parastacoidea</taxon>
        <taxon>Parastacidae</taxon>
        <taxon>Cherax</taxon>
    </lineage>
</organism>
<dbReference type="GO" id="GO:0005783">
    <property type="term" value="C:endoplasmic reticulum"/>
    <property type="evidence" value="ECO:0007669"/>
    <property type="project" value="TreeGrafter"/>
</dbReference>
<evidence type="ECO:0000256" key="2">
    <source>
        <dbReference type="ARBA" id="ARBA00022692"/>
    </source>
</evidence>
<evidence type="ECO:0000256" key="1">
    <source>
        <dbReference type="ARBA" id="ARBA00004127"/>
    </source>
</evidence>
<keyword evidence="10" id="KW-1185">Reference proteome</keyword>
<name>A0AAW0XRT0_CHEQU</name>
<evidence type="ECO:0000313" key="10">
    <source>
        <dbReference type="Proteomes" id="UP001445076"/>
    </source>
</evidence>
<dbReference type="GO" id="GO:0008610">
    <property type="term" value="P:lipid biosynthetic process"/>
    <property type="evidence" value="ECO:0007669"/>
    <property type="project" value="InterPro"/>
</dbReference>
<dbReference type="Proteomes" id="UP001445076">
    <property type="component" value="Unassembled WGS sequence"/>
</dbReference>